<dbReference type="STRING" id="33114.A0A2G2WHY3"/>
<name>A0A2G2WHY3_CAPBA</name>
<organism evidence="1 2">
    <name type="scientific">Capsicum baccatum</name>
    <name type="common">Peruvian pepper</name>
    <dbReference type="NCBI Taxonomy" id="33114"/>
    <lineage>
        <taxon>Eukaryota</taxon>
        <taxon>Viridiplantae</taxon>
        <taxon>Streptophyta</taxon>
        <taxon>Embryophyta</taxon>
        <taxon>Tracheophyta</taxon>
        <taxon>Spermatophyta</taxon>
        <taxon>Magnoliopsida</taxon>
        <taxon>eudicotyledons</taxon>
        <taxon>Gunneridae</taxon>
        <taxon>Pentapetalae</taxon>
        <taxon>asterids</taxon>
        <taxon>lamiids</taxon>
        <taxon>Solanales</taxon>
        <taxon>Solanaceae</taxon>
        <taxon>Solanoideae</taxon>
        <taxon>Capsiceae</taxon>
        <taxon>Capsicum</taxon>
    </lineage>
</organism>
<dbReference type="EMBL" id="MLFT02000006">
    <property type="protein sequence ID" value="PHT44855.1"/>
    <property type="molecule type" value="Genomic_DNA"/>
</dbReference>
<proteinExistence type="predicted"/>
<dbReference type="Proteomes" id="UP000224567">
    <property type="component" value="Unassembled WGS sequence"/>
</dbReference>
<reference evidence="2" key="2">
    <citation type="journal article" date="2017" name="J. Anim. Genet.">
        <title>Multiple reference genome sequences of hot pepper reveal the massive evolution of plant disease resistance genes by retroduplication.</title>
        <authorList>
            <person name="Kim S."/>
            <person name="Park J."/>
            <person name="Yeom S.-I."/>
            <person name="Kim Y.-M."/>
            <person name="Seo E."/>
            <person name="Kim K.-T."/>
            <person name="Kim M.-S."/>
            <person name="Lee J.M."/>
            <person name="Cheong K."/>
            <person name="Shin H.-S."/>
            <person name="Kim S.-B."/>
            <person name="Han K."/>
            <person name="Lee J."/>
            <person name="Park M."/>
            <person name="Lee H.-A."/>
            <person name="Lee H.-Y."/>
            <person name="Lee Y."/>
            <person name="Oh S."/>
            <person name="Lee J.H."/>
            <person name="Choi E."/>
            <person name="Choi E."/>
            <person name="Lee S.E."/>
            <person name="Jeon J."/>
            <person name="Kim H."/>
            <person name="Choi G."/>
            <person name="Song H."/>
            <person name="Lee J."/>
            <person name="Lee S.-C."/>
            <person name="Kwon J.-K."/>
            <person name="Lee H.-Y."/>
            <person name="Koo N."/>
            <person name="Hong Y."/>
            <person name="Kim R.W."/>
            <person name="Kang W.-H."/>
            <person name="Huh J.H."/>
            <person name="Kang B.-C."/>
            <person name="Yang T.-J."/>
            <person name="Lee Y.-H."/>
            <person name="Bennetzen J.L."/>
            <person name="Choi D."/>
        </authorList>
    </citation>
    <scope>NUCLEOTIDE SEQUENCE [LARGE SCALE GENOMIC DNA]</scope>
    <source>
        <strain evidence="2">cv. PBC81</strain>
    </source>
</reference>
<comment type="caution">
    <text evidence="1">The sequence shown here is derived from an EMBL/GenBank/DDBJ whole genome shotgun (WGS) entry which is preliminary data.</text>
</comment>
<sequence>MMLTQEVKDGNVLNLSDNVLGIVRSKIKGEVEDDNFNDSNCNLKEDDEDYHDVVTERHGMKAKGSHQDGFRPLISLDGCWLKRTYGGNLLAVIPVDPNDCIFLIAYAMIIEAES</sequence>
<evidence type="ECO:0000313" key="2">
    <source>
        <dbReference type="Proteomes" id="UP000224567"/>
    </source>
</evidence>
<dbReference type="OrthoDB" id="1305516at2759"/>
<reference evidence="1 2" key="1">
    <citation type="journal article" date="2017" name="Genome Biol.">
        <title>New reference genome sequences of hot pepper reveal the massive evolution of plant disease-resistance genes by retroduplication.</title>
        <authorList>
            <person name="Kim S."/>
            <person name="Park J."/>
            <person name="Yeom S.I."/>
            <person name="Kim Y.M."/>
            <person name="Seo E."/>
            <person name="Kim K.T."/>
            <person name="Kim M.S."/>
            <person name="Lee J.M."/>
            <person name="Cheong K."/>
            <person name="Shin H.S."/>
            <person name="Kim S.B."/>
            <person name="Han K."/>
            <person name="Lee J."/>
            <person name="Park M."/>
            <person name="Lee H.A."/>
            <person name="Lee H.Y."/>
            <person name="Lee Y."/>
            <person name="Oh S."/>
            <person name="Lee J.H."/>
            <person name="Choi E."/>
            <person name="Choi E."/>
            <person name="Lee S.E."/>
            <person name="Jeon J."/>
            <person name="Kim H."/>
            <person name="Choi G."/>
            <person name="Song H."/>
            <person name="Lee J."/>
            <person name="Lee S.C."/>
            <person name="Kwon J.K."/>
            <person name="Lee H.Y."/>
            <person name="Koo N."/>
            <person name="Hong Y."/>
            <person name="Kim R.W."/>
            <person name="Kang W.H."/>
            <person name="Huh J.H."/>
            <person name="Kang B.C."/>
            <person name="Yang T.J."/>
            <person name="Lee Y.H."/>
            <person name="Bennetzen J.L."/>
            <person name="Choi D."/>
        </authorList>
    </citation>
    <scope>NUCLEOTIDE SEQUENCE [LARGE SCALE GENOMIC DNA]</scope>
    <source>
        <strain evidence="2">cv. PBC81</strain>
    </source>
</reference>
<dbReference type="AlphaFoldDB" id="A0A2G2WHY3"/>
<accession>A0A2G2WHY3</accession>
<gene>
    <name evidence="1" type="ORF">CQW23_14013</name>
</gene>
<evidence type="ECO:0000313" key="1">
    <source>
        <dbReference type="EMBL" id="PHT44855.1"/>
    </source>
</evidence>
<keyword evidence="2" id="KW-1185">Reference proteome</keyword>
<protein>
    <submittedName>
        <fullName evidence="1">Uncharacterized protein</fullName>
    </submittedName>
</protein>